<organism evidence="2">
    <name type="scientific">marine sediment metagenome</name>
    <dbReference type="NCBI Taxonomy" id="412755"/>
    <lineage>
        <taxon>unclassified sequences</taxon>
        <taxon>metagenomes</taxon>
        <taxon>ecological metagenomes</taxon>
    </lineage>
</organism>
<evidence type="ECO:0000256" key="1">
    <source>
        <dbReference type="SAM" id="MobiDB-lite"/>
    </source>
</evidence>
<evidence type="ECO:0000313" key="2">
    <source>
        <dbReference type="EMBL" id="GAI01876.1"/>
    </source>
</evidence>
<feature type="compositionally biased region" description="Polar residues" evidence="1">
    <location>
        <begin position="15"/>
        <end position="27"/>
    </location>
</feature>
<proteinExistence type="predicted"/>
<dbReference type="AlphaFoldDB" id="X1L7L4"/>
<dbReference type="EMBL" id="BARV01001988">
    <property type="protein sequence ID" value="GAI01876.1"/>
    <property type="molecule type" value="Genomic_DNA"/>
</dbReference>
<feature type="region of interest" description="Disordered" evidence="1">
    <location>
        <begin position="1"/>
        <end position="27"/>
    </location>
</feature>
<feature type="compositionally biased region" description="Basic and acidic residues" evidence="1">
    <location>
        <begin position="1"/>
        <end position="12"/>
    </location>
</feature>
<gene>
    <name evidence="2" type="ORF">S06H3_05381</name>
</gene>
<accession>X1L7L4</accession>
<comment type="caution">
    <text evidence="2">The sequence shown here is derived from an EMBL/GenBank/DDBJ whole genome shotgun (WGS) entry which is preliminary data.</text>
</comment>
<reference evidence="2" key="1">
    <citation type="journal article" date="2014" name="Front. Microbiol.">
        <title>High frequency of phylogenetically diverse reductive dehalogenase-homologous genes in deep subseafloor sedimentary metagenomes.</title>
        <authorList>
            <person name="Kawai M."/>
            <person name="Futagami T."/>
            <person name="Toyoda A."/>
            <person name="Takaki Y."/>
            <person name="Nishi S."/>
            <person name="Hori S."/>
            <person name="Arai W."/>
            <person name="Tsubouchi T."/>
            <person name="Morono Y."/>
            <person name="Uchiyama I."/>
            <person name="Ito T."/>
            <person name="Fujiyama A."/>
            <person name="Inagaki F."/>
            <person name="Takami H."/>
        </authorList>
    </citation>
    <scope>NUCLEOTIDE SEQUENCE</scope>
    <source>
        <strain evidence="2">Expedition CK06-06</strain>
    </source>
</reference>
<name>X1L7L4_9ZZZZ</name>
<protein>
    <submittedName>
        <fullName evidence="2">Uncharacterized protein</fullName>
    </submittedName>
</protein>
<sequence>MICGQKSDDSRGRQVRTSSRPTKQWFQGGNLHNATVAKWKIATNQNKLATASDWLAATNWKGHLNTPADFDRLKVKAQMLVGAIEETAKAEGSDALKVNEIGAIIMTMANDLGP</sequence>